<gene>
    <name evidence="2" type="ORF">CARN6_2620</name>
</gene>
<evidence type="ECO:0000256" key="1">
    <source>
        <dbReference type="SAM" id="MobiDB-lite"/>
    </source>
</evidence>
<feature type="compositionally biased region" description="Basic residues" evidence="1">
    <location>
        <begin position="55"/>
        <end position="74"/>
    </location>
</feature>
<dbReference type="AlphaFoldDB" id="E6QPA2"/>
<organism evidence="2">
    <name type="scientific">mine drainage metagenome</name>
    <dbReference type="NCBI Taxonomy" id="410659"/>
    <lineage>
        <taxon>unclassified sequences</taxon>
        <taxon>metagenomes</taxon>
        <taxon>ecological metagenomes</taxon>
    </lineage>
</organism>
<protein>
    <submittedName>
        <fullName evidence="2">Uncharacterized protein</fullName>
    </submittedName>
</protein>
<accession>E6QPA2</accession>
<dbReference type="EMBL" id="CABQ01000313">
    <property type="protein sequence ID" value="CBI09073.1"/>
    <property type="molecule type" value="Genomic_DNA"/>
</dbReference>
<feature type="region of interest" description="Disordered" evidence="1">
    <location>
        <begin position="246"/>
        <end position="275"/>
    </location>
</feature>
<evidence type="ECO:0000313" key="2">
    <source>
        <dbReference type="EMBL" id="CBI09073.1"/>
    </source>
</evidence>
<reference evidence="2" key="1">
    <citation type="submission" date="2009-10" db="EMBL/GenBank/DDBJ databases">
        <title>Diversity of trophic interactions inside an arsenic-rich microbial ecosystem.</title>
        <authorList>
            <person name="Bertin P.N."/>
            <person name="Heinrich-Salmeron A."/>
            <person name="Pelletier E."/>
            <person name="Goulhen-Chollet F."/>
            <person name="Arsene-Ploetze F."/>
            <person name="Gallien S."/>
            <person name="Calteau A."/>
            <person name="Vallenet D."/>
            <person name="Casiot C."/>
            <person name="Chane-Woon-Ming B."/>
            <person name="Giloteaux L."/>
            <person name="Barakat M."/>
            <person name="Bonnefoy V."/>
            <person name="Bruneel O."/>
            <person name="Chandler M."/>
            <person name="Cleiss J."/>
            <person name="Duran R."/>
            <person name="Elbaz-Poulichet F."/>
            <person name="Fonknechten N."/>
            <person name="Lauga B."/>
            <person name="Mornico D."/>
            <person name="Ortet P."/>
            <person name="Schaeffer C."/>
            <person name="Siguier P."/>
            <person name="Alexander Thil Smith A."/>
            <person name="Van Dorsselaer A."/>
            <person name="Weissenbach J."/>
            <person name="Medigue C."/>
            <person name="Le Paslier D."/>
        </authorList>
    </citation>
    <scope>NUCLEOTIDE SEQUENCE</scope>
</reference>
<proteinExistence type="predicted"/>
<name>E6QPA2_9ZZZZ</name>
<sequence>MPKFACIVDHAHPHLRRGAGRASERPRSSAQLGCARSYAPGLQFRQRPRPDRVPRSRRSRARRPLRRGGSRRPRYVTTCRPRHARRIAGDRAIAASLVAHVRQRSRDHQPTTGAQRRYRRPATSIRSLTMAKFEDFTLTPQLRKYCEDRSEKDVFLASLLQWADAHDGTITKNQLAAIKKRQQQDKERANRPKLRDEAGNLVGIVNERFRDGKPRCFIDDCRDFAKVAVGNIGVCEDHVEEGRVREREWHERHSHANGASSESKAAPAETSGAPA</sequence>
<feature type="region of interest" description="Disordered" evidence="1">
    <location>
        <begin position="16"/>
        <end position="74"/>
    </location>
</feature>
<comment type="caution">
    <text evidence="2">The sequence shown here is derived from an EMBL/GenBank/DDBJ whole genome shotgun (WGS) entry which is preliminary data.</text>
</comment>